<feature type="domain" description="C2H2-type" evidence="6">
    <location>
        <begin position="14"/>
        <end position="39"/>
    </location>
</feature>
<dbReference type="GO" id="GO:0008270">
    <property type="term" value="F:zinc ion binding"/>
    <property type="evidence" value="ECO:0007669"/>
    <property type="project" value="UniProtKB-KW"/>
</dbReference>
<dbReference type="Pfam" id="PF00096">
    <property type="entry name" value="zf-C2H2"/>
    <property type="match status" value="1"/>
</dbReference>
<keyword evidence="1" id="KW-0479">Metal-binding</keyword>
<evidence type="ECO:0000259" key="6">
    <source>
        <dbReference type="PROSITE" id="PS50157"/>
    </source>
</evidence>
<keyword evidence="4" id="KW-0862">Zinc</keyword>
<dbReference type="GeneID" id="37221892"/>
<evidence type="ECO:0000256" key="2">
    <source>
        <dbReference type="ARBA" id="ARBA00022737"/>
    </source>
</evidence>
<feature type="domain" description="C2H2-type" evidence="6">
    <location>
        <begin position="116"/>
        <end position="143"/>
    </location>
</feature>
<evidence type="ECO:0000256" key="4">
    <source>
        <dbReference type="ARBA" id="ARBA00022833"/>
    </source>
</evidence>
<dbReference type="AlphaFoldDB" id="A0A395GT06"/>
<proteinExistence type="predicted"/>
<dbReference type="InterPro" id="IPR013087">
    <property type="entry name" value="Znf_C2H2_type"/>
</dbReference>
<dbReference type="OrthoDB" id="6105938at2759"/>
<dbReference type="SUPFAM" id="SSF57667">
    <property type="entry name" value="beta-beta-alpha zinc fingers"/>
    <property type="match status" value="1"/>
</dbReference>
<feature type="domain" description="C2H2-type" evidence="6">
    <location>
        <begin position="199"/>
        <end position="217"/>
    </location>
</feature>
<accession>A0A395GT06</accession>
<evidence type="ECO:0000313" key="8">
    <source>
        <dbReference type="Proteomes" id="UP000249402"/>
    </source>
</evidence>
<dbReference type="PROSITE" id="PS50157">
    <property type="entry name" value="ZINC_FINGER_C2H2_2"/>
    <property type="match status" value="3"/>
</dbReference>
<dbReference type="SMART" id="SM00355">
    <property type="entry name" value="ZnF_C2H2"/>
    <property type="match status" value="6"/>
</dbReference>
<gene>
    <name evidence="7" type="ORF">BO80DRAFT_386745</name>
</gene>
<reference evidence="7 8" key="1">
    <citation type="submission" date="2018-02" db="EMBL/GenBank/DDBJ databases">
        <title>The genomes of Aspergillus section Nigri reveals drivers in fungal speciation.</title>
        <authorList>
            <consortium name="DOE Joint Genome Institute"/>
            <person name="Vesth T.C."/>
            <person name="Nybo J."/>
            <person name="Theobald S."/>
            <person name="Brandl J."/>
            <person name="Frisvad J.C."/>
            <person name="Nielsen K.F."/>
            <person name="Lyhne E.K."/>
            <person name="Kogle M.E."/>
            <person name="Kuo A."/>
            <person name="Riley R."/>
            <person name="Clum A."/>
            <person name="Nolan M."/>
            <person name="Lipzen A."/>
            <person name="Salamov A."/>
            <person name="Henrissat B."/>
            <person name="Wiebenga A."/>
            <person name="De vries R.P."/>
            <person name="Grigoriev I.V."/>
            <person name="Mortensen U.H."/>
            <person name="Andersen M.R."/>
            <person name="Baker S.E."/>
        </authorList>
    </citation>
    <scope>NUCLEOTIDE SEQUENCE [LARGE SCALE GENOMIC DNA]</scope>
    <source>
        <strain evidence="7 8">CBS 121593</strain>
    </source>
</reference>
<evidence type="ECO:0000256" key="1">
    <source>
        <dbReference type="ARBA" id="ARBA00022723"/>
    </source>
</evidence>
<dbReference type="VEuPathDB" id="FungiDB:BO80DRAFT_386745"/>
<keyword evidence="8" id="KW-1185">Reference proteome</keyword>
<dbReference type="PANTHER" id="PTHR24379:SF121">
    <property type="entry name" value="C2H2-TYPE DOMAIN-CONTAINING PROTEIN"/>
    <property type="match status" value="1"/>
</dbReference>
<dbReference type="RefSeq" id="XP_025573049.1">
    <property type="nucleotide sequence ID" value="XM_025717027.1"/>
</dbReference>
<dbReference type="STRING" id="1448316.A0A395GT06"/>
<evidence type="ECO:0000256" key="5">
    <source>
        <dbReference type="PROSITE-ProRule" id="PRU00042"/>
    </source>
</evidence>
<keyword evidence="3 5" id="KW-0863">Zinc-finger</keyword>
<protein>
    <recommendedName>
        <fullName evidence="6">C2H2-type domain-containing protein</fullName>
    </recommendedName>
</protein>
<name>A0A395GT06_9EURO</name>
<organism evidence="7 8">
    <name type="scientific">Aspergillus ibericus CBS 121593</name>
    <dbReference type="NCBI Taxonomy" id="1448316"/>
    <lineage>
        <taxon>Eukaryota</taxon>
        <taxon>Fungi</taxon>
        <taxon>Dikarya</taxon>
        <taxon>Ascomycota</taxon>
        <taxon>Pezizomycotina</taxon>
        <taxon>Eurotiomycetes</taxon>
        <taxon>Eurotiomycetidae</taxon>
        <taxon>Eurotiales</taxon>
        <taxon>Aspergillaceae</taxon>
        <taxon>Aspergillus</taxon>
        <taxon>Aspergillus subgen. Circumdati</taxon>
    </lineage>
</organism>
<sequence length="246" mass="28448">MGLGPYLAYNGVDYECLICERAFISADALYAHCRQTSLHEWCERCCRVFISNSSKFAHLRESNRHHVCSSCPQPKDFESLEELEDHQVEIHYACLDCNLRHESAIELQEHDISQHHLCVICDIYFSNENSLRMHQQRHQARTTECYGCYRSFKSFSGMLIHLEAGSCASGVTEGKIDRIAGEFHQNQKYTVFGDGWWLYKCPNCDKEFPKLSALYQHVEDMPMCSFLSRGHGCLAQLERFVARSLE</sequence>
<dbReference type="Gene3D" id="3.30.160.60">
    <property type="entry name" value="Classic Zinc Finger"/>
    <property type="match status" value="1"/>
</dbReference>
<evidence type="ECO:0000313" key="7">
    <source>
        <dbReference type="EMBL" id="RAK98721.1"/>
    </source>
</evidence>
<dbReference type="Proteomes" id="UP000249402">
    <property type="component" value="Unassembled WGS sequence"/>
</dbReference>
<keyword evidence="2" id="KW-0677">Repeat</keyword>
<dbReference type="InterPro" id="IPR036236">
    <property type="entry name" value="Znf_C2H2_sf"/>
</dbReference>
<dbReference type="PROSITE" id="PS00028">
    <property type="entry name" value="ZINC_FINGER_C2H2_1"/>
    <property type="match status" value="1"/>
</dbReference>
<dbReference type="EMBL" id="KZ824451">
    <property type="protein sequence ID" value="RAK98721.1"/>
    <property type="molecule type" value="Genomic_DNA"/>
</dbReference>
<evidence type="ECO:0000256" key="3">
    <source>
        <dbReference type="ARBA" id="ARBA00022771"/>
    </source>
</evidence>
<dbReference type="PANTHER" id="PTHR24379">
    <property type="entry name" value="KRAB AND ZINC FINGER DOMAIN-CONTAINING"/>
    <property type="match status" value="1"/>
</dbReference>